<proteinExistence type="inferred from homology"/>
<evidence type="ECO:0000256" key="2">
    <source>
        <dbReference type="ARBA" id="ARBA00022723"/>
    </source>
</evidence>
<dbReference type="AlphaFoldDB" id="A0A6L7FXN7"/>
<dbReference type="PANTHER" id="PTHR20854">
    <property type="entry name" value="INOSITOL MONOPHOSPHATASE"/>
    <property type="match status" value="1"/>
</dbReference>
<protein>
    <submittedName>
        <fullName evidence="6">3'(2'),5'-bisphosphate nucleotidase CysQ</fullName>
    </submittedName>
</protein>
<evidence type="ECO:0000256" key="1">
    <source>
        <dbReference type="ARBA" id="ARBA00009759"/>
    </source>
</evidence>
<feature type="binding site" evidence="5">
    <location>
        <position position="65"/>
    </location>
    <ligand>
        <name>Mg(2+)</name>
        <dbReference type="ChEBI" id="CHEBI:18420"/>
        <label>1</label>
        <note>catalytic</note>
    </ligand>
</feature>
<keyword evidence="7" id="KW-1185">Reference proteome</keyword>
<dbReference type="PANTHER" id="PTHR20854:SF4">
    <property type="entry name" value="INOSITOL-1-MONOPHOSPHATASE-RELATED"/>
    <property type="match status" value="1"/>
</dbReference>
<accession>A0A6L7FXN7</accession>
<keyword evidence="3" id="KW-0378">Hydrolase</keyword>
<dbReference type="SUPFAM" id="SSF56655">
    <property type="entry name" value="Carbohydrate phosphatase"/>
    <property type="match status" value="1"/>
</dbReference>
<dbReference type="PROSITE" id="PS00630">
    <property type="entry name" value="IMP_2"/>
    <property type="match status" value="1"/>
</dbReference>
<dbReference type="InterPro" id="IPR020550">
    <property type="entry name" value="Inositol_monophosphatase_CS"/>
</dbReference>
<reference evidence="6 7" key="1">
    <citation type="submission" date="2019-12" db="EMBL/GenBank/DDBJ databases">
        <authorList>
            <person name="Li M."/>
        </authorList>
    </citation>
    <scope>NUCLEOTIDE SEQUENCE [LARGE SCALE GENOMIC DNA]</scope>
    <source>
        <strain evidence="6 7">GBMRC 2024</strain>
    </source>
</reference>
<keyword evidence="4 5" id="KW-0460">Magnesium</keyword>
<feature type="binding site" evidence="5">
    <location>
        <position position="204"/>
    </location>
    <ligand>
        <name>Mg(2+)</name>
        <dbReference type="ChEBI" id="CHEBI:18420"/>
        <label>1</label>
        <note>catalytic</note>
    </ligand>
</feature>
<dbReference type="InterPro" id="IPR000760">
    <property type="entry name" value="Inositol_monophosphatase-like"/>
</dbReference>
<feature type="binding site" evidence="5">
    <location>
        <position position="85"/>
    </location>
    <ligand>
        <name>Mg(2+)</name>
        <dbReference type="ChEBI" id="CHEBI:18420"/>
        <label>1</label>
        <note>catalytic</note>
    </ligand>
</feature>
<sequence>MQDLALLQEAALEAGRIAVHFAEKGVESWEKPDDQGPVTEADLAVNTMLKTRLLSARPEYGWLSEESPDDSARLSRERVFILDPLDGTRAFMRGDHAWGHSLAIAEQGQVVAAVVYMPRLDRLYAATLGGGAVLNGVPIQCTTQSSVTAARVLAARPVVAPINWAGPVPDFAVHQRAALAYRMSLVAQGRFDAMITLRPTWEWDVAAGTLIAREAGAIASDRAGRALVFNNPAPKLNGVVAAGPALHGQLLSRLAFAPRVLP</sequence>
<name>A0A6L7FXN7_9RHOB</name>
<dbReference type="GO" id="GO:0008934">
    <property type="term" value="F:inositol monophosphate 1-phosphatase activity"/>
    <property type="evidence" value="ECO:0007669"/>
    <property type="project" value="TreeGrafter"/>
</dbReference>
<dbReference type="Gene3D" id="3.30.540.10">
    <property type="entry name" value="Fructose-1,6-Bisphosphatase, subunit A, domain 1"/>
    <property type="match status" value="1"/>
</dbReference>
<dbReference type="Pfam" id="PF00459">
    <property type="entry name" value="Inositol_P"/>
    <property type="match status" value="1"/>
</dbReference>
<dbReference type="InterPro" id="IPR020583">
    <property type="entry name" value="Inositol_monoP_metal-BS"/>
</dbReference>
<dbReference type="GO" id="GO:0046872">
    <property type="term" value="F:metal ion binding"/>
    <property type="evidence" value="ECO:0007669"/>
    <property type="project" value="UniProtKB-KW"/>
</dbReference>
<organism evidence="6 7">
    <name type="scientific">Pseudooceanicola albus</name>
    <dbReference type="NCBI Taxonomy" id="2692189"/>
    <lineage>
        <taxon>Bacteria</taxon>
        <taxon>Pseudomonadati</taxon>
        <taxon>Pseudomonadota</taxon>
        <taxon>Alphaproteobacteria</taxon>
        <taxon>Rhodobacterales</taxon>
        <taxon>Paracoccaceae</taxon>
        <taxon>Pseudooceanicola</taxon>
    </lineage>
</organism>
<evidence type="ECO:0000256" key="5">
    <source>
        <dbReference type="PIRSR" id="PIRSR600760-2"/>
    </source>
</evidence>
<dbReference type="CDD" id="cd01638">
    <property type="entry name" value="CysQ"/>
    <property type="match status" value="1"/>
</dbReference>
<feature type="binding site" evidence="5">
    <location>
        <position position="83"/>
    </location>
    <ligand>
        <name>Mg(2+)</name>
        <dbReference type="ChEBI" id="CHEBI:18420"/>
        <label>1</label>
        <note>catalytic</note>
    </ligand>
</feature>
<dbReference type="GO" id="GO:0007165">
    <property type="term" value="P:signal transduction"/>
    <property type="evidence" value="ECO:0007669"/>
    <property type="project" value="TreeGrafter"/>
</dbReference>
<gene>
    <name evidence="6" type="ORF">GR170_02035</name>
</gene>
<dbReference type="GO" id="GO:0006020">
    <property type="term" value="P:inositol metabolic process"/>
    <property type="evidence" value="ECO:0007669"/>
    <property type="project" value="TreeGrafter"/>
</dbReference>
<comment type="similarity">
    <text evidence="1">Belongs to the inositol monophosphatase superfamily.</text>
</comment>
<comment type="caution">
    <text evidence="6">The sequence shown here is derived from an EMBL/GenBank/DDBJ whole genome shotgun (WGS) entry which is preliminary data.</text>
</comment>
<evidence type="ECO:0000313" key="7">
    <source>
        <dbReference type="Proteomes" id="UP000477911"/>
    </source>
</evidence>
<dbReference type="GO" id="GO:0046854">
    <property type="term" value="P:phosphatidylinositol phosphate biosynthetic process"/>
    <property type="evidence" value="ECO:0007669"/>
    <property type="project" value="InterPro"/>
</dbReference>
<dbReference type="Proteomes" id="UP000477911">
    <property type="component" value="Unassembled WGS sequence"/>
</dbReference>
<dbReference type="EMBL" id="WUMU01000001">
    <property type="protein sequence ID" value="MXN16601.1"/>
    <property type="molecule type" value="Genomic_DNA"/>
</dbReference>
<evidence type="ECO:0000313" key="6">
    <source>
        <dbReference type="EMBL" id="MXN16601.1"/>
    </source>
</evidence>
<dbReference type="PROSITE" id="PS00629">
    <property type="entry name" value="IMP_1"/>
    <property type="match status" value="1"/>
</dbReference>
<evidence type="ECO:0000256" key="3">
    <source>
        <dbReference type="ARBA" id="ARBA00022801"/>
    </source>
</evidence>
<feature type="binding site" evidence="5">
    <location>
        <position position="86"/>
    </location>
    <ligand>
        <name>Mg(2+)</name>
        <dbReference type="ChEBI" id="CHEBI:18420"/>
        <label>1</label>
        <note>catalytic</note>
    </ligand>
</feature>
<dbReference type="Gene3D" id="3.40.190.80">
    <property type="match status" value="1"/>
</dbReference>
<evidence type="ECO:0000256" key="4">
    <source>
        <dbReference type="ARBA" id="ARBA00022842"/>
    </source>
</evidence>
<dbReference type="PRINTS" id="PR00377">
    <property type="entry name" value="IMPHPHTASES"/>
</dbReference>
<keyword evidence="2 5" id="KW-0479">Metal-binding</keyword>
<comment type="cofactor">
    <cofactor evidence="5">
        <name>Mg(2+)</name>
        <dbReference type="ChEBI" id="CHEBI:18420"/>
    </cofactor>
</comment>